<comment type="caution">
    <text evidence="4">The sequence shown here is derived from an EMBL/GenBank/DDBJ whole genome shotgun (WGS) entry which is preliminary data.</text>
</comment>
<protein>
    <submittedName>
        <fullName evidence="4">TRAP transporter permease</fullName>
    </submittedName>
</protein>
<feature type="transmembrane region" description="Helical" evidence="2">
    <location>
        <begin position="490"/>
        <end position="516"/>
    </location>
</feature>
<evidence type="ECO:0000256" key="1">
    <source>
        <dbReference type="SAM" id="MobiDB-lite"/>
    </source>
</evidence>
<feature type="transmembrane region" description="Helical" evidence="2">
    <location>
        <begin position="609"/>
        <end position="634"/>
    </location>
</feature>
<feature type="compositionally biased region" description="Basic and acidic residues" evidence="1">
    <location>
        <begin position="1"/>
        <end position="10"/>
    </location>
</feature>
<keyword evidence="2" id="KW-0812">Transmembrane</keyword>
<gene>
    <name evidence="4" type="ORF">GCM10009720_01720</name>
</gene>
<feature type="compositionally biased region" description="Polar residues" evidence="1">
    <location>
        <begin position="21"/>
        <end position="31"/>
    </location>
</feature>
<feature type="region of interest" description="Disordered" evidence="1">
    <location>
        <begin position="1"/>
        <end position="31"/>
    </location>
</feature>
<evidence type="ECO:0000259" key="3">
    <source>
        <dbReference type="Pfam" id="PF06808"/>
    </source>
</evidence>
<feature type="transmembrane region" description="Helical" evidence="2">
    <location>
        <begin position="537"/>
        <end position="557"/>
    </location>
</feature>
<feature type="transmembrane region" description="Helical" evidence="2">
    <location>
        <begin position="646"/>
        <end position="674"/>
    </location>
</feature>
<feature type="transmembrane region" description="Helical" evidence="2">
    <location>
        <begin position="424"/>
        <end position="442"/>
    </location>
</feature>
<proteinExistence type="predicted"/>
<feature type="transmembrane region" description="Helical" evidence="2">
    <location>
        <begin position="184"/>
        <end position="201"/>
    </location>
</feature>
<dbReference type="RefSeq" id="WP_343955709.1">
    <property type="nucleotide sequence ID" value="NZ_BAAAMN010000004.1"/>
</dbReference>
<feature type="transmembrane region" description="Helical" evidence="2">
    <location>
        <begin position="53"/>
        <end position="74"/>
    </location>
</feature>
<organism evidence="4 5">
    <name type="scientific">Yaniella flava</name>
    <dbReference type="NCBI Taxonomy" id="287930"/>
    <lineage>
        <taxon>Bacteria</taxon>
        <taxon>Bacillati</taxon>
        <taxon>Actinomycetota</taxon>
        <taxon>Actinomycetes</taxon>
        <taxon>Micrococcales</taxon>
        <taxon>Micrococcaceae</taxon>
        <taxon>Yaniella</taxon>
    </lineage>
</organism>
<feature type="transmembrane region" description="Helical" evidence="2">
    <location>
        <begin position="86"/>
        <end position="106"/>
    </location>
</feature>
<evidence type="ECO:0000313" key="5">
    <source>
        <dbReference type="Proteomes" id="UP001501461"/>
    </source>
</evidence>
<dbReference type="Proteomes" id="UP001501461">
    <property type="component" value="Unassembled WGS sequence"/>
</dbReference>
<feature type="transmembrane region" description="Helical" evidence="2">
    <location>
        <begin position="398"/>
        <end position="418"/>
    </location>
</feature>
<keyword evidence="2" id="KW-0472">Membrane</keyword>
<feature type="transmembrane region" description="Helical" evidence="2">
    <location>
        <begin position="237"/>
        <end position="257"/>
    </location>
</feature>
<feature type="transmembrane region" description="Helical" evidence="2">
    <location>
        <begin position="463"/>
        <end position="484"/>
    </location>
</feature>
<feature type="transmembrane region" description="Helical" evidence="2">
    <location>
        <begin position="127"/>
        <end position="146"/>
    </location>
</feature>
<feature type="transmembrane region" description="Helical" evidence="2">
    <location>
        <begin position="158"/>
        <end position="177"/>
    </location>
</feature>
<dbReference type="EMBL" id="BAAAMN010000004">
    <property type="protein sequence ID" value="GAA2025696.1"/>
    <property type="molecule type" value="Genomic_DNA"/>
</dbReference>
<dbReference type="PANTHER" id="PTHR43849:SF2">
    <property type="entry name" value="BLL3936 PROTEIN"/>
    <property type="match status" value="1"/>
</dbReference>
<keyword evidence="5" id="KW-1185">Reference proteome</keyword>
<accession>A0ABN2U1M9</accession>
<feature type="transmembrane region" description="Helical" evidence="2">
    <location>
        <begin position="577"/>
        <end position="597"/>
    </location>
</feature>
<reference evidence="5" key="1">
    <citation type="journal article" date="2019" name="Int. J. Syst. Evol. Microbiol.">
        <title>The Global Catalogue of Microorganisms (GCM) 10K type strain sequencing project: providing services to taxonomists for standard genome sequencing and annotation.</title>
        <authorList>
            <consortium name="The Broad Institute Genomics Platform"/>
            <consortium name="The Broad Institute Genome Sequencing Center for Infectious Disease"/>
            <person name="Wu L."/>
            <person name="Ma J."/>
        </authorList>
    </citation>
    <scope>NUCLEOTIDE SEQUENCE [LARGE SCALE GENOMIC DNA]</scope>
    <source>
        <strain evidence="5">JCM 13595</strain>
    </source>
</reference>
<evidence type="ECO:0000256" key="2">
    <source>
        <dbReference type="SAM" id="Phobius"/>
    </source>
</evidence>
<dbReference type="Pfam" id="PF06808">
    <property type="entry name" value="DctM"/>
    <property type="match status" value="1"/>
</dbReference>
<feature type="domain" description="TRAP C4-dicarboxylate transport system permease DctM subunit" evidence="3">
    <location>
        <begin position="172"/>
        <end position="606"/>
    </location>
</feature>
<evidence type="ECO:0000313" key="4">
    <source>
        <dbReference type="EMBL" id="GAA2025696.1"/>
    </source>
</evidence>
<dbReference type="PANTHER" id="PTHR43849">
    <property type="entry name" value="BLL3936 PROTEIN"/>
    <property type="match status" value="1"/>
</dbReference>
<name>A0ABN2U1M9_9MICC</name>
<sequence length="698" mass="74285">MIRPKSRDDLDSLVGPPPHETMTTGESTHSLENADQALRQHDTSSRYRTELGWWAWVIGIISIIFTLYHLYSALERPFNTWIHSAFHLAGGTALIFLLYPASRTLLNLKTTESRWKNVLIGRVKGVAWYDALLAAAAMYCNVYVYFEYERLTGNAVQVLGYTSLDYLVATLALLLILEGTRRCVGIPIIVIAAVAIAYAIFGNHSPIFTHAGMSWETFSTNMFLSSGSGIFSTPIQVSSQFIFLFLFFAVVLLRTNIGQFFNDLAFRAAGRYTGGPAKAAVVASGLQGMVSGSAVANTVASGSFTIPMMKKAGFKPHVAAATEATASTGGQLMPPIMGSAAFIMAQNIPDVTYNDIIVIAIIPALLYFLGALLSVHFDAKKNMLRGLPVEELPTWKSLITRIDLLLPLVVIVTTLLVGFTPMRAAIFGIISAFLLSFIRTSTRLGFRAMVEMLVDAARTALPVIAACATAGVVAGTVTSTGLAGQLGSGLIALAGGNFLIVLFLVMVACIIMGMGLPTTANYVVTSTVAAPILYNNFDVPILAAHFFVLFFGVLSEVTPPVCLAAYAGAGLANANPMVTGFTALKIAIAGFLVPYVLIFEPAMLLEGTIADLIPAFVTVVIGMVALAAGLAGYFVTNASFIERLVLVISGIMLVIPNLIVSGIGAAGLVVVVIIQYIQKSRRGKSAEADHQQAPAASA</sequence>
<dbReference type="InterPro" id="IPR010656">
    <property type="entry name" value="DctM"/>
</dbReference>
<dbReference type="InterPro" id="IPR011853">
    <property type="entry name" value="TRAP_DctM-Dct_fused"/>
</dbReference>
<feature type="transmembrane region" description="Helical" evidence="2">
    <location>
        <begin position="356"/>
        <end position="377"/>
    </location>
</feature>
<keyword evidence="2" id="KW-1133">Transmembrane helix</keyword>
<dbReference type="NCBIfam" id="TIGR02123">
    <property type="entry name" value="TRAP_fused"/>
    <property type="match status" value="1"/>
</dbReference>